<sequence length="91" mass="10413">MKQCLIDSSHYSDQFVDSVKEQGNYFAKESSLNGKDLFAEGGGENLKFFSVHFAILGRSMYYSHFTLTAPIFKSRFQSSTYLQEEAYGTRK</sequence>
<dbReference type="AlphaFoldDB" id="A0A1Z4J974"/>
<dbReference type="EMBL" id="AP018203">
    <property type="protein sequence ID" value="BAY53306.1"/>
    <property type="molecule type" value="Genomic_DNA"/>
</dbReference>
<organism evidence="1 2">
    <name type="scientific">Leptolyngbya boryana NIES-2135</name>
    <dbReference type="NCBI Taxonomy" id="1973484"/>
    <lineage>
        <taxon>Bacteria</taxon>
        <taxon>Bacillati</taxon>
        <taxon>Cyanobacteriota</taxon>
        <taxon>Cyanophyceae</taxon>
        <taxon>Leptolyngbyales</taxon>
        <taxon>Leptolyngbyaceae</taxon>
        <taxon>Leptolyngbya group</taxon>
        <taxon>Leptolyngbya</taxon>
    </lineage>
</organism>
<proteinExistence type="predicted"/>
<name>A0A1Z4J974_LEPBY</name>
<dbReference type="Proteomes" id="UP000217895">
    <property type="component" value="Chromosome"/>
</dbReference>
<gene>
    <name evidence="1" type="ORF">NIES2135_01080</name>
</gene>
<keyword evidence="2" id="KW-1185">Reference proteome</keyword>
<evidence type="ECO:0000313" key="2">
    <source>
        <dbReference type="Proteomes" id="UP000217895"/>
    </source>
</evidence>
<protein>
    <submittedName>
        <fullName evidence="1">Uncharacterized protein</fullName>
    </submittedName>
</protein>
<reference evidence="1 2" key="1">
    <citation type="submission" date="2017-06" db="EMBL/GenBank/DDBJ databases">
        <title>Genome sequencing of cyanobaciteial culture collection at National Institute for Environmental Studies (NIES).</title>
        <authorList>
            <person name="Hirose Y."/>
            <person name="Shimura Y."/>
            <person name="Fujisawa T."/>
            <person name="Nakamura Y."/>
            <person name="Kawachi M."/>
        </authorList>
    </citation>
    <scope>NUCLEOTIDE SEQUENCE [LARGE SCALE GENOMIC DNA]</scope>
    <source>
        <strain evidence="1 2">NIES-2135</strain>
    </source>
</reference>
<evidence type="ECO:0000313" key="1">
    <source>
        <dbReference type="EMBL" id="BAY53306.1"/>
    </source>
</evidence>
<accession>A0A1Z4J974</accession>